<keyword evidence="6" id="KW-0862">Zinc</keyword>
<dbReference type="PANTHER" id="PTHR43690:SF17">
    <property type="entry name" value="PROTEIN YHJJ"/>
    <property type="match status" value="1"/>
</dbReference>
<evidence type="ECO:0000256" key="8">
    <source>
        <dbReference type="RuleBase" id="RU004447"/>
    </source>
</evidence>
<reference evidence="11" key="1">
    <citation type="journal article" date="2014" name="Int. J. Syst. Evol. Microbiol.">
        <title>Complete genome sequence of Corynebacterium casei LMG S-19264T (=DSM 44701T), isolated from a smear-ripened cheese.</title>
        <authorList>
            <consortium name="US DOE Joint Genome Institute (JGI-PGF)"/>
            <person name="Walter F."/>
            <person name="Albersmeier A."/>
            <person name="Kalinowski J."/>
            <person name="Ruckert C."/>
        </authorList>
    </citation>
    <scope>NUCLEOTIDE SEQUENCE</scope>
    <source>
        <strain evidence="11">KCTC 32513</strain>
    </source>
</reference>
<dbReference type="GO" id="GO:0046872">
    <property type="term" value="F:metal ion binding"/>
    <property type="evidence" value="ECO:0007669"/>
    <property type="project" value="UniProtKB-KW"/>
</dbReference>
<dbReference type="Proteomes" id="UP000634004">
    <property type="component" value="Unassembled WGS sequence"/>
</dbReference>
<organism evidence="11 12">
    <name type="scientific">Algimonas arctica</name>
    <dbReference type="NCBI Taxonomy" id="1479486"/>
    <lineage>
        <taxon>Bacteria</taxon>
        <taxon>Pseudomonadati</taxon>
        <taxon>Pseudomonadota</taxon>
        <taxon>Alphaproteobacteria</taxon>
        <taxon>Maricaulales</taxon>
        <taxon>Robiginitomaculaceae</taxon>
        <taxon>Algimonas</taxon>
    </lineage>
</organism>
<comment type="cofactor">
    <cofactor evidence="1">
        <name>Zn(2+)</name>
        <dbReference type="ChEBI" id="CHEBI:29105"/>
    </cofactor>
</comment>
<dbReference type="InterPro" id="IPR001431">
    <property type="entry name" value="Pept_M16_Zn_BS"/>
</dbReference>
<evidence type="ECO:0000256" key="2">
    <source>
        <dbReference type="ARBA" id="ARBA00007261"/>
    </source>
</evidence>
<evidence type="ECO:0000313" key="12">
    <source>
        <dbReference type="Proteomes" id="UP000634004"/>
    </source>
</evidence>
<dbReference type="AlphaFoldDB" id="A0A8J3G211"/>
<evidence type="ECO:0000256" key="5">
    <source>
        <dbReference type="ARBA" id="ARBA00022801"/>
    </source>
</evidence>
<evidence type="ECO:0000256" key="6">
    <source>
        <dbReference type="ARBA" id="ARBA00022833"/>
    </source>
</evidence>
<evidence type="ECO:0000256" key="4">
    <source>
        <dbReference type="ARBA" id="ARBA00022723"/>
    </source>
</evidence>
<evidence type="ECO:0000259" key="10">
    <source>
        <dbReference type="Pfam" id="PF05193"/>
    </source>
</evidence>
<evidence type="ECO:0000256" key="7">
    <source>
        <dbReference type="ARBA" id="ARBA00023049"/>
    </source>
</evidence>
<sequence length="967" mass="105484">MSMFEGSDMIRSGFAAALLVTTAALISCAPASPQTEGEIKVALPAVESVDFIHQASDLAMDEDILYGRFPNGLRYAVMSNDTPSKTATLLMRIDAGSLDETDATRGLAHFLEHMAFNGSDAIPEGEMIKRLERLGLAFGPDTNASTGFDQTSYQLELPDVTDDLLSEALSIFRETAQRLTLSPDAIERERGIILAEKRARNSPAFRAQIASLKFQTEGSGLVESLPIGTVETIGSVTPEQFRTFYDAQYRPEDAFIVLVGDRPTEQLAHLIETEFADWTNDTAPVGDATLPPIRFDEPRFGAFFDPEVISSISLSTISEIAPELERRDTEANRAAGLPLYFANAMLNRRFAKKVRAGEANYTGAGTGVSDFFESAEIASLSVSGEPDKLRNGFIEAERILRQAIEHGFSQSELDEQIANARKGWEVAVQTAPTRRTSSLARQILGRFSEEQVMTSAASSLARFETSVSALTVEDVHNALREAWNNLDTAPQLYLQGDNVIEDPEAWLQALLTEARSISLPADIQTDAGTFAYTDWGPAGQIAETSTIEDIGITTVRFENGVRLNMKTTPYEEDVIRIRVRTGSGSAFYPQDEPAFGMQLGSVLGASAVGAHTADQLSTLTAGKTVGVGRGFGMRSMTLSGATVPGDLDMQLQLMTAYLTDPAYRPETLTSYESQIRSFWSKLDSTPGGAASLKVPSLLSSNHWSDAHPTETQALNVDLDALSAWYDANVRGGPLEIGVVGDFDEARVIDLVSRTFGTLQNVDGEAKVLPQTAINPVFPEGRLRPYRITHAGEPDTALLRLYWPVKDHKETLMDRRLNVLAQVLKLELNEVLREEEGATYSPSAFTSLPDTTPNWGYVGVSIEASPEELDRLTGVIETVTAKLATQGVVPDTFDRAMKPTLENLETSLESNNYWLGVIDEAQGRAETLDRHRTRDAAYQAMTVDDISVVAAGVFNPDAVIRVYVLPEK</sequence>
<comment type="caution">
    <text evidence="11">The sequence shown here is derived from an EMBL/GenBank/DDBJ whole genome shotgun (WGS) entry which is preliminary data.</text>
</comment>
<dbReference type="GO" id="GO:0006508">
    <property type="term" value="P:proteolysis"/>
    <property type="evidence" value="ECO:0007669"/>
    <property type="project" value="UniProtKB-KW"/>
</dbReference>
<accession>A0A8J3G211</accession>
<feature type="domain" description="Peptidase M16 N-terminal" evidence="9">
    <location>
        <begin position="77"/>
        <end position="202"/>
    </location>
</feature>
<dbReference type="SUPFAM" id="SSF63411">
    <property type="entry name" value="LuxS/MPP-like metallohydrolase"/>
    <property type="match status" value="4"/>
</dbReference>
<gene>
    <name evidence="11" type="ORF">GCM10009069_13130</name>
</gene>
<keyword evidence="12" id="KW-1185">Reference proteome</keyword>
<dbReference type="InterPro" id="IPR011765">
    <property type="entry name" value="Pept_M16_N"/>
</dbReference>
<keyword evidence="5" id="KW-0378">Hydrolase</keyword>
<evidence type="ECO:0000256" key="3">
    <source>
        <dbReference type="ARBA" id="ARBA00022670"/>
    </source>
</evidence>
<dbReference type="PROSITE" id="PS00143">
    <property type="entry name" value="INSULINASE"/>
    <property type="match status" value="1"/>
</dbReference>
<comment type="similarity">
    <text evidence="2 8">Belongs to the peptidase M16 family.</text>
</comment>
<dbReference type="PANTHER" id="PTHR43690">
    <property type="entry name" value="NARDILYSIN"/>
    <property type="match status" value="1"/>
</dbReference>
<dbReference type="InterPro" id="IPR050626">
    <property type="entry name" value="Peptidase_M16"/>
</dbReference>
<dbReference type="GO" id="GO:0004222">
    <property type="term" value="F:metalloendopeptidase activity"/>
    <property type="evidence" value="ECO:0007669"/>
    <property type="project" value="InterPro"/>
</dbReference>
<evidence type="ECO:0000313" key="11">
    <source>
        <dbReference type="EMBL" id="GHA91324.1"/>
    </source>
</evidence>
<proteinExistence type="inferred from homology"/>
<dbReference type="Gene3D" id="3.30.830.10">
    <property type="entry name" value="Metalloenzyme, LuxS/M16 peptidase-like"/>
    <property type="match status" value="4"/>
</dbReference>
<dbReference type="Pfam" id="PF00675">
    <property type="entry name" value="Peptidase_M16"/>
    <property type="match status" value="1"/>
</dbReference>
<reference evidence="11" key="2">
    <citation type="submission" date="2020-09" db="EMBL/GenBank/DDBJ databases">
        <authorList>
            <person name="Sun Q."/>
            <person name="Kim S."/>
        </authorList>
    </citation>
    <scope>NUCLEOTIDE SEQUENCE</scope>
    <source>
        <strain evidence="11">KCTC 32513</strain>
    </source>
</reference>
<feature type="domain" description="Peptidase M16 C-terminal" evidence="10">
    <location>
        <begin position="235"/>
        <end position="418"/>
    </location>
</feature>
<dbReference type="EMBL" id="BMZH01000004">
    <property type="protein sequence ID" value="GHA91324.1"/>
    <property type="molecule type" value="Genomic_DNA"/>
</dbReference>
<evidence type="ECO:0000256" key="1">
    <source>
        <dbReference type="ARBA" id="ARBA00001947"/>
    </source>
</evidence>
<name>A0A8J3G211_9PROT</name>
<keyword evidence="4" id="KW-0479">Metal-binding</keyword>
<dbReference type="InterPro" id="IPR007863">
    <property type="entry name" value="Peptidase_M16_C"/>
</dbReference>
<protein>
    <submittedName>
        <fullName evidence="11">Peptidase M16</fullName>
    </submittedName>
</protein>
<evidence type="ECO:0000259" key="9">
    <source>
        <dbReference type="Pfam" id="PF00675"/>
    </source>
</evidence>
<feature type="domain" description="Peptidase M16 C-terminal" evidence="10">
    <location>
        <begin position="716"/>
        <end position="896"/>
    </location>
</feature>
<dbReference type="Pfam" id="PF05193">
    <property type="entry name" value="Peptidase_M16_C"/>
    <property type="match status" value="2"/>
</dbReference>
<dbReference type="InterPro" id="IPR011249">
    <property type="entry name" value="Metalloenz_LuxS/M16"/>
</dbReference>
<keyword evidence="3" id="KW-0645">Protease</keyword>
<keyword evidence="7" id="KW-0482">Metalloprotease</keyword>